<gene>
    <name evidence="2" type="ORF">POM99_08085</name>
</gene>
<proteinExistence type="predicted"/>
<evidence type="ECO:0000313" key="3">
    <source>
        <dbReference type="Proteomes" id="UP001222770"/>
    </source>
</evidence>
<dbReference type="RefSeq" id="WP_277276554.1">
    <property type="nucleotide sequence ID" value="NZ_JAROCY010000006.1"/>
</dbReference>
<feature type="region of interest" description="Disordered" evidence="1">
    <location>
        <begin position="89"/>
        <end position="115"/>
    </location>
</feature>
<evidence type="ECO:0008006" key="4">
    <source>
        <dbReference type="Google" id="ProtNLM"/>
    </source>
</evidence>
<reference evidence="2 3" key="1">
    <citation type="submission" date="2023-03" db="EMBL/GenBank/DDBJ databases">
        <title>Novosphingobium cyanobacteriorum sp. nov., isolated from a eutrophic reservoir during the Microcystis bloom period.</title>
        <authorList>
            <person name="Kang M."/>
            <person name="Le V."/>
            <person name="Ko S.-R."/>
            <person name="Lee S.-A."/>
            <person name="Ahn C.-Y."/>
        </authorList>
    </citation>
    <scope>NUCLEOTIDE SEQUENCE [LARGE SCALE GENOMIC DNA]</scope>
    <source>
        <strain evidence="2 3">HBC54</strain>
    </source>
</reference>
<dbReference type="Proteomes" id="UP001222770">
    <property type="component" value="Unassembled WGS sequence"/>
</dbReference>
<evidence type="ECO:0000313" key="2">
    <source>
        <dbReference type="EMBL" id="MDF8333154.1"/>
    </source>
</evidence>
<protein>
    <recommendedName>
        <fullName evidence="4">Energy transducer TonB</fullName>
    </recommendedName>
</protein>
<name>A0ABT6CI03_9SPHN</name>
<sequence length="115" mass="11949">MLSRFPLRLAGRLWAVLLVLTIAFHAGTPVAAAFEQRSGSAFSADTVEMVVAPARRDVAAVRIAPLPLPPVPTAATPVVQPAIAVFDHVRPDSTGPPPAAPALARKEAPRGPPHA</sequence>
<accession>A0ABT6CI03</accession>
<evidence type="ECO:0000256" key="1">
    <source>
        <dbReference type="SAM" id="MobiDB-lite"/>
    </source>
</evidence>
<keyword evidence="3" id="KW-1185">Reference proteome</keyword>
<comment type="caution">
    <text evidence="2">The sequence shown here is derived from an EMBL/GenBank/DDBJ whole genome shotgun (WGS) entry which is preliminary data.</text>
</comment>
<organism evidence="2 3">
    <name type="scientific">Novosphingobium cyanobacteriorum</name>
    <dbReference type="NCBI Taxonomy" id="3024215"/>
    <lineage>
        <taxon>Bacteria</taxon>
        <taxon>Pseudomonadati</taxon>
        <taxon>Pseudomonadota</taxon>
        <taxon>Alphaproteobacteria</taxon>
        <taxon>Sphingomonadales</taxon>
        <taxon>Sphingomonadaceae</taxon>
        <taxon>Novosphingobium</taxon>
    </lineage>
</organism>
<dbReference type="EMBL" id="JAROCY010000006">
    <property type="protein sequence ID" value="MDF8333154.1"/>
    <property type="molecule type" value="Genomic_DNA"/>
</dbReference>